<dbReference type="STRING" id="53346.A5802_002303"/>
<dbReference type="OrthoDB" id="9764467at2"/>
<dbReference type="Pfam" id="PF13514">
    <property type="entry name" value="AAA_27"/>
    <property type="match status" value="1"/>
</dbReference>
<dbReference type="PANTHER" id="PTHR41259">
    <property type="entry name" value="DOUBLE-STRAND BREAK REPAIR RAD50 ATPASE, PUTATIVE-RELATED"/>
    <property type="match status" value="1"/>
</dbReference>
<dbReference type="Gene3D" id="3.40.50.300">
    <property type="entry name" value="P-loop containing nucleotide triphosphate hydrolases"/>
    <property type="match status" value="2"/>
</dbReference>
<protein>
    <recommendedName>
        <fullName evidence="2">YhaN AAA domain-containing protein</fullName>
    </recommendedName>
</protein>
<organism evidence="3 4">
    <name type="scientific">Enterococcus mundtii</name>
    <dbReference type="NCBI Taxonomy" id="53346"/>
    <lineage>
        <taxon>Bacteria</taxon>
        <taxon>Bacillati</taxon>
        <taxon>Bacillota</taxon>
        <taxon>Bacilli</taxon>
        <taxon>Lactobacillales</taxon>
        <taxon>Enterococcaceae</taxon>
        <taxon>Enterococcus</taxon>
    </lineage>
</organism>
<reference evidence="3 4" key="1">
    <citation type="submission" date="2016-12" db="EMBL/GenBank/DDBJ databases">
        <authorList>
            <person name="Song W.-J."/>
            <person name="Kurnit D.M."/>
        </authorList>
    </citation>
    <scope>NUCLEOTIDE SEQUENCE [LARGE SCALE GENOMIC DNA]</scope>
    <source>
        <strain evidence="3 4">CGB1038-1_S1</strain>
    </source>
</reference>
<dbReference type="SUPFAM" id="SSF52540">
    <property type="entry name" value="P-loop containing nucleoside triphosphate hydrolases"/>
    <property type="match status" value="1"/>
</dbReference>
<dbReference type="InterPro" id="IPR038734">
    <property type="entry name" value="YhaN_AAA"/>
</dbReference>
<evidence type="ECO:0000259" key="2">
    <source>
        <dbReference type="Pfam" id="PF13514"/>
    </source>
</evidence>
<feature type="coiled-coil region" evidence="1">
    <location>
        <begin position="493"/>
        <end position="520"/>
    </location>
</feature>
<feature type="coiled-coil region" evidence="1">
    <location>
        <begin position="270"/>
        <end position="297"/>
    </location>
</feature>
<dbReference type="InterPro" id="IPR027417">
    <property type="entry name" value="P-loop_NTPase"/>
</dbReference>
<keyword evidence="1" id="KW-0175">Coiled coil</keyword>
<comment type="caution">
    <text evidence="3">The sequence shown here is derived from an EMBL/GenBank/DDBJ whole genome shotgun (WGS) entry which is preliminary data.</text>
</comment>
<evidence type="ECO:0000256" key="1">
    <source>
        <dbReference type="SAM" id="Coils"/>
    </source>
</evidence>
<dbReference type="AlphaFoldDB" id="A0A1V2UGY2"/>
<dbReference type="Proteomes" id="UP000189299">
    <property type="component" value="Unassembled WGS sequence"/>
</dbReference>
<dbReference type="PANTHER" id="PTHR41259:SF1">
    <property type="entry name" value="DOUBLE-STRAND BREAK REPAIR RAD50 ATPASE, PUTATIVE-RELATED"/>
    <property type="match status" value="1"/>
</dbReference>
<dbReference type="EMBL" id="MSTR01000009">
    <property type="protein sequence ID" value="ONN42562.1"/>
    <property type="molecule type" value="Genomic_DNA"/>
</dbReference>
<gene>
    <name evidence="3" type="ORF">BTN92_09830</name>
</gene>
<dbReference type="RefSeq" id="WP_077151671.1">
    <property type="nucleotide sequence ID" value="NZ_CABMMO010000009.1"/>
</dbReference>
<feature type="coiled-coil region" evidence="1">
    <location>
        <begin position="687"/>
        <end position="728"/>
    </location>
</feature>
<sequence length="907" mass="106965">MNILKIEIAAFGKWRQQTFDFTSGNQLIYGENEAGKSTIYQFIQAILFGFPSKGKKKKDYTPRDGSAYGGKLWLNHPVHGEIYVERYKQQNRGKSKVTCNGQSGSDELLEKLLSPLTKELFQQVFTFQQEQLSELAHLTEKELHDALISLGITGSSHVFQKRQEYYQSADKLFKRKGQKLVINQRLNEWKQLQEKIHQKQEQEAIYSEWIMEEQRLAEQQQLLLHDIEQINQKLTLYHQQELNFSLYEEWQSLKKNMLAEVPDESLIQDLEVFTKRYQQMNERLEELEASLERHSGMDQQSARYYFYLEQEQELKALQQKQFSTEQLMDEWQRLQVEKRETASELKILEQRWRWDRLQRPQEFIDDPEWRSLYTMAQQLNDEHSQLAIRFDIVKEQQQTLEAEINELELAHPTLIQTRPTQDVPEKQSFFKFYVSALVLAVIGLILPMPGKILGPLLALGVVGYTFTRRKPKNTTDQNLPEIKGKWQEKLGQLDIVLAQLEEITQTINENKRKQQKMEQSVADFAYHHSLGIMNTLETMKNEGQEVTDYQKLYAVFQKKQQREREIQEQLLQIDGELDLAKEWLPLQHKSLSEKMALLTTFIQEMEQMKYARSYQQNTLLKQEINALKKKQKMWLEEYKEQFIRAELSYPSEVPIFLQKAEQTKQQQARFEELTHILSPIFKTVITYSQLQTQIAHESERLQELKREESRKSEQRQRLQLQIEGLQQDGTLDELYQQESLQKAQLQTLFEEWGGLVIAGTFLGDLSTELSERQLPQLLKLAGDYLSILTDRQYQEIQLKNDTLTLTNGTDEFPIYELSTGTKDQMIMAMRFAYLALEAKRSICPVIIDDGWLHYDHKRKYRLAKLLAEFSKTYQVICLSSDQEMVSYYHELEQSVRKLEGANSEKNT</sequence>
<accession>A0A1V2UGY2</accession>
<name>A0A1V2UGY2_ENTMU</name>
<evidence type="ECO:0000313" key="3">
    <source>
        <dbReference type="EMBL" id="ONN42562.1"/>
    </source>
</evidence>
<evidence type="ECO:0000313" key="4">
    <source>
        <dbReference type="Proteomes" id="UP000189299"/>
    </source>
</evidence>
<proteinExistence type="predicted"/>
<feature type="domain" description="YhaN AAA" evidence="2">
    <location>
        <begin position="1"/>
        <end position="200"/>
    </location>
</feature>